<evidence type="ECO:0000313" key="5">
    <source>
        <dbReference type="Proteomes" id="UP000036938"/>
    </source>
</evidence>
<feature type="active site" evidence="3">
    <location>
        <position position="538"/>
    </location>
</feature>
<keyword evidence="5" id="KW-1185">Reference proteome</keyword>
<dbReference type="SUPFAM" id="SSF51621">
    <property type="entry name" value="Phosphoenolpyruvate/pyruvate domain"/>
    <property type="match status" value="1"/>
</dbReference>
<evidence type="ECO:0000256" key="2">
    <source>
        <dbReference type="ARBA" id="ARBA00022419"/>
    </source>
</evidence>
<dbReference type="PATRIC" id="fig|1317121.7.peg.59"/>
<comment type="function">
    <text evidence="1">Forms oxaloacetate, a four-carbon dicarboxylic acid source for the tricarboxylic acid cycle.</text>
</comment>
<gene>
    <name evidence="4" type="ORF">ATO11_00285</name>
</gene>
<keyword evidence="4" id="KW-0670">Pyruvate</keyword>
<dbReference type="PANTHER" id="PTHR30523:SF32">
    <property type="entry name" value="PHOSPHOENOLPYRUVATE CARBOXYLASE"/>
    <property type="match status" value="1"/>
</dbReference>
<dbReference type="InterPro" id="IPR033129">
    <property type="entry name" value="PEPCASE_His_AS"/>
</dbReference>
<dbReference type="STRING" id="1317121.ATO11_00285"/>
<name>A0A0L1JTQ6_9RHOB</name>
<evidence type="ECO:0000256" key="1">
    <source>
        <dbReference type="ARBA" id="ARBA00003670"/>
    </source>
</evidence>
<dbReference type="EMBL" id="AQQZ01000001">
    <property type="protein sequence ID" value="KNG95130.1"/>
    <property type="molecule type" value="Genomic_DNA"/>
</dbReference>
<dbReference type="PANTHER" id="PTHR30523">
    <property type="entry name" value="PHOSPHOENOLPYRUVATE CARBOXYLASE"/>
    <property type="match status" value="1"/>
</dbReference>
<evidence type="ECO:0000313" key="4">
    <source>
        <dbReference type="EMBL" id="KNG95130.1"/>
    </source>
</evidence>
<dbReference type="RefSeq" id="WP_050528845.1">
    <property type="nucleotide sequence ID" value="NZ_AQQZ01000001.1"/>
</dbReference>
<dbReference type="Proteomes" id="UP000036938">
    <property type="component" value="Unassembled WGS sequence"/>
</dbReference>
<comment type="caution">
    <text evidence="4">The sequence shown here is derived from an EMBL/GenBank/DDBJ whole genome shotgun (WGS) entry which is preliminary data.</text>
</comment>
<dbReference type="PROSITE" id="PS00393">
    <property type="entry name" value="PEPCASE_2"/>
    <property type="match status" value="1"/>
</dbReference>
<dbReference type="GO" id="GO:0006099">
    <property type="term" value="P:tricarboxylic acid cycle"/>
    <property type="evidence" value="ECO:0007669"/>
    <property type="project" value="InterPro"/>
</dbReference>
<dbReference type="GO" id="GO:0005829">
    <property type="term" value="C:cytosol"/>
    <property type="evidence" value="ECO:0007669"/>
    <property type="project" value="TreeGrafter"/>
</dbReference>
<dbReference type="AlphaFoldDB" id="A0A0L1JTQ6"/>
<proteinExistence type="predicted"/>
<sequence length="874" mass="96417">MRAALPEPAGPEAGGDTYADDLRATLATLWRGVLARRAPQVADWFDAGTGAAVPVGDGAIPYLQAMTIWFQLQRIADENIAIRDRRQAEGRTGAATVPGSFAQAFALTNPDAATFAALARDLSIGPTITAHPTEAKRVTVLEIHRRIYRDLTKLETQRWTRRERDTILADIEGEIDLLWLTGELRLERPTLTDEIDWGLQFFRDSIFDAVPQVFDAFERAVEGHFGTGPDARPCLRFHSWIGGDRDGNPNVTADMTELALRRGRAAIVERYRDMLTNAAARLSLSDHVAELPDAHRAALHRIVEAGPRFDRNGNELFRRALSAMELRLREDAYAHVGQFIADLDTVDAALCAMDAEPLARRYVRRIRWQASVFGFRTVTLDIRQNSSVINAALADIWQNAPDCQSTEWSSRLRTELASRTLPAPDTARLEPMTVETLNLLRLVHAAHTGPDPDAIGPFILSMTRSTDDLLAVYLLARYAGFGAETLDISVVPLFETIDDLRNAPAILDALLGVPLARRSLTRRGKSIEIMLGYSDSNKDGGYLTSTWELDRAQRRIARTLAGHGLTPRFFHGRGGSVSRGGAPTGRAITAQPAGTVHGRLRLTEQGEVVSHKYANRGTAAAHLELLAASVFEHSARPAEPAARPEFEDAFDALSGLSQTAYVSLLNAPGFVRYFQEASPVDELAQLRMGSRPARRFGAATLADLRAIPWVFAWSQNRHIITGWYGFGTAIESFRRFRKDRGDRVLADMFANHPLFALVVAEVEKSLYQADLAIAERYAGLVTDDEVRTAVFGAISDEYARACRGVRFLTGDTALCARFPHFRASFDRNRANMERIHALQVDLLHQSRATTGASRANVPLLQSMNSISAALGWTG</sequence>
<dbReference type="Pfam" id="PF00311">
    <property type="entry name" value="PEPcase"/>
    <property type="match status" value="1"/>
</dbReference>
<reference evidence="4 5" key="1">
    <citation type="journal article" date="2015" name="Int. J. Syst. Evol. Microbiol.">
        <title>Aestuariivita atlantica sp. nov., isolated from deep sea sediment of the Atlantic Ocean.</title>
        <authorList>
            <person name="Li G."/>
            <person name="Lai Q."/>
            <person name="Du Y."/>
            <person name="Liu X."/>
            <person name="Sun F."/>
            <person name="Shao Z."/>
        </authorList>
    </citation>
    <scope>NUCLEOTIDE SEQUENCE [LARGE SCALE GENOMIC DNA]</scope>
    <source>
        <strain evidence="4 5">22II-S11-z3</strain>
    </source>
</reference>
<evidence type="ECO:0000256" key="3">
    <source>
        <dbReference type="PROSITE-ProRule" id="PRU10112"/>
    </source>
</evidence>
<dbReference type="OrthoDB" id="9768133at2"/>
<dbReference type="InterPro" id="IPR015813">
    <property type="entry name" value="Pyrv/PenolPyrv_kinase-like_dom"/>
</dbReference>
<protein>
    <recommendedName>
        <fullName evidence="2">Phosphoenolpyruvate carboxylase</fullName>
    </recommendedName>
</protein>
<dbReference type="Gene3D" id="1.20.1440.90">
    <property type="entry name" value="Phosphoenolpyruvate/pyruvate domain"/>
    <property type="match status" value="1"/>
</dbReference>
<dbReference type="InterPro" id="IPR021135">
    <property type="entry name" value="PEP_COase"/>
</dbReference>
<dbReference type="GO" id="GO:0015977">
    <property type="term" value="P:carbon fixation"/>
    <property type="evidence" value="ECO:0007669"/>
    <property type="project" value="InterPro"/>
</dbReference>
<accession>A0A0L1JTQ6</accession>
<dbReference type="PRINTS" id="PR00150">
    <property type="entry name" value="PEPCARBXLASE"/>
</dbReference>
<organism evidence="4 5">
    <name type="scientific">Pseudaestuariivita atlantica</name>
    <dbReference type="NCBI Taxonomy" id="1317121"/>
    <lineage>
        <taxon>Bacteria</taxon>
        <taxon>Pseudomonadati</taxon>
        <taxon>Pseudomonadota</taxon>
        <taxon>Alphaproteobacteria</taxon>
        <taxon>Rhodobacterales</taxon>
        <taxon>Paracoccaceae</taxon>
        <taxon>Pseudaestuariivita</taxon>
    </lineage>
</organism>
<dbReference type="GO" id="GO:0008964">
    <property type="term" value="F:phosphoenolpyruvate carboxylase activity"/>
    <property type="evidence" value="ECO:0007669"/>
    <property type="project" value="InterPro"/>
</dbReference>